<accession>A0A1H6ZSG2</accession>
<keyword evidence="3" id="KW-0808">Transferase</keyword>
<dbReference type="InterPro" id="IPR052744">
    <property type="entry name" value="GPAT/DAPAT"/>
</dbReference>
<feature type="transmembrane region" description="Helical" evidence="1">
    <location>
        <begin position="266"/>
        <end position="287"/>
    </location>
</feature>
<dbReference type="EMBL" id="FNXY01000009">
    <property type="protein sequence ID" value="SEJ56463.1"/>
    <property type="molecule type" value="Genomic_DNA"/>
</dbReference>
<keyword evidence="1" id="KW-0472">Membrane</keyword>
<evidence type="ECO:0000256" key="1">
    <source>
        <dbReference type="SAM" id="Phobius"/>
    </source>
</evidence>
<evidence type="ECO:0000313" key="4">
    <source>
        <dbReference type="Proteomes" id="UP000199532"/>
    </source>
</evidence>
<dbReference type="GO" id="GO:0004366">
    <property type="term" value="F:glycerol-3-phosphate O-acyltransferase activity"/>
    <property type="evidence" value="ECO:0007669"/>
    <property type="project" value="TreeGrafter"/>
</dbReference>
<dbReference type="Pfam" id="PF01553">
    <property type="entry name" value="Acyltransferase"/>
    <property type="match status" value="1"/>
</dbReference>
<feature type="transmembrane region" description="Helical" evidence="1">
    <location>
        <begin position="293"/>
        <end position="313"/>
    </location>
</feature>
<dbReference type="GO" id="GO:0016287">
    <property type="term" value="F:glycerone-phosphate O-acyltransferase activity"/>
    <property type="evidence" value="ECO:0007669"/>
    <property type="project" value="TreeGrafter"/>
</dbReference>
<keyword evidence="4" id="KW-1185">Reference proteome</keyword>
<dbReference type="GO" id="GO:0008654">
    <property type="term" value="P:phospholipid biosynthetic process"/>
    <property type="evidence" value="ECO:0007669"/>
    <property type="project" value="TreeGrafter"/>
</dbReference>
<protein>
    <submittedName>
        <fullName evidence="3">1-acyl-sn-glycerol-3-phosphate acyltransferase</fullName>
    </submittedName>
</protein>
<name>A0A1H6ZSG2_9BACT</name>
<evidence type="ECO:0000313" key="3">
    <source>
        <dbReference type="EMBL" id="SEJ56463.1"/>
    </source>
</evidence>
<keyword evidence="1" id="KW-1133">Transmembrane helix</keyword>
<dbReference type="InterPro" id="IPR002123">
    <property type="entry name" value="Plipid/glycerol_acylTrfase"/>
</dbReference>
<feature type="domain" description="Phospholipid/glycerol acyltransferase" evidence="2">
    <location>
        <begin position="27"/>
        <end position="155"/>
    </location>
</feature>
<dbReference type="Proteomes" id="UP000199532">
    <property type="component" value="Unassembled WGS sequence"/>
</dbReference>
<organism evidence="3 4">
    <name type="scientific">Dyadobacter koreensis</name>
    <dbReference type="NCBI Taxonomy" id="408657"/>
    <lineage>
        <taxon>Bacteria</taxon>
        <taxon>Pseudomonadati</taxon>
        <taxon>Bacteroidota</taxon>
        <taxon>Cytophagia</taxon>
        <taxon>Cytophagales</taxon>
        <taxon>Spirosomataceae</taxon>
        <taxon>Dyadobacter</taxon>
    </lineage>
</organism>
<dbReference type="PANTHER" id="PTHR31605:SF0">
    <property type="entry name" value="GLYCEROL-3-PHOSPHATE O-ACYLTRANSFERASE 1"/>
    <property type="match status" value="1"/>
</dbReference>
<dbReference type="SUPFAM" id="SSF69593">
    <property type="entry name" value="Glycerol-3-phosphate (1)-acyltransferase"/>
    <property type="match status" value="1"/>
</dbReference>
<dbReference type="PANTHER" id="PTHR31605">
    <property type="entry name" value="GLYCEROL-3-PHOSPHATE O-ACYLTRANSFERASE 1"/>
    <property type="match status" value="1"/>
</dbReference>
<sequence length="318" mass="36303">MIRLALPIFLRRLLIVNRVKIPQNVPLLIASNHSGSFFDALVIGADLEQVIYTLTRGDVFRKPAVKFWLRQINLIPVFRGSEGRQHVKNLDVTTSESLAAMRGGNAVVIFSEGICVNEWKLRPLGKGTARMAYQAWFTDKDLGEMRVIPTGVNYEHYRGTGKRVALRYGDPIHHSDLKTNPEDYEKWLREFNDLLFERMNREILTIPETATKEERKLAFNNFFGTNSIPSRGNFVFRGIGWLGRLIHRPIYHAFVKKVSKITARTVFYDSALFGLLLYLYPLIVLLISLIVGIFAGFKAGLAVFAALPLLAWFGNRYR</sequence>
<dbReference type="STRING" id="408657.SAMN04487995_5325"/>
<gene>
    <name evidence="3" type="ORF">SAMN04487995_5325</name>
</gene>
<keyword evidence="1" id="KW-0812">Transmembrane</keyword>
<proteinExistence type="predicted"/>
<keyword evidence="3" id="KW-0012">Acyltransferase</keyword>
<dbReference type="SMART" id="SM00563">
    <property type="entry name" value="PlsC"/>
    <property type="match status" value="1"/>
</dbReference>
<reference evidence="3 4" key="1">
    <citation type="submission" date="2016-10" db="EMBL/GenBank/DDBJ databases">
        <authorList>
            <person name="de Groot N.N."/>
        </authorList>
    </citation>
    <scope>NUCLEOTIDE SEQUENCE [LARGE SCALE GENOMIC DNA]</scope>
    <source>
        <strain evidence="3 4">DSM 19938</strain>
    </source>
</reference>
<dbReference type="AlphaFoldDB" id="A0A1H6ZSG2"/>
<evidence type="ECO:0000259" key="2">
    <source>
        <dbReference type="SMART" id="SM00563"/>
    </source>
</evidence>